<keyword evidence="2" id="KW-0732">Signal</keyword>
<dbReference type="InterPro" id="IPR002471">
    <property type="entry name" value="Pept_S9_AS"/>
</dbReference>
<feature type="chain" id="PRO_5045603608" evidence="2">
    <location>
        <begin position="26"/>
        <end position="284"/>
    </location>
</feature>
<dbReference type="PROSITE" id="PS00708">
    <property type="entry name" value="PRO_ENDOPEP_SER"/>
    <property type="match status" value="1"/>
</dbReference>
<feature type="signal peptide" evidence="2">
    <location>
        <begin position="1"/>
        <end position="25"/>
    </location>
</feature>
<comment type="caution">
    <text evidence="4">The sequence shown here is derived from an EMBL/GenBank/DDBJ whole genome shotgun (WGS) entry which is preliminary data.</text>
</comment>
<accession>A0ABT4ATJ5</accession>
<evidence type="ECO:0000313" key="4">
    <source>
        <dbReference type="EMBL" id="MCY1137142.1"/>
    </source>
</evidence>
<evidence type="ECO:0000256" key="1">
    <source>
        <dbReference type="ARBA" id="ARBA00022801"/>
    </source>
</evidence>
<proteinExistence type="predicted"/>
<organism evidence="4 5">
    <name type="scientific">Paractinoplanes pyxinae</name>
    <dbReference type="NCBI Taxonomy" id="2997416"/>
    <lineage>
        <taxon>Bacteria</taxon>
        <taxon>Bacillati</taxon>
        <taxon>Actinomycetota</taxon>
        <taxon>Actinomycetes</taxon>
        <taxon>Micromonosporales</taxon>
        <taxon>Micromonosporaceae</taxon>
        <taxon>Paractinoplanes</taxon>
    </lineage>
</organism>
<dbReference type="EMBL" id="JAPNTZ010000001">
    <property type="protein sequence ID" value="MCY1137142.1"/>
    <property type="molecule type" value="Genomic_DNA"/>
</dbReference>
<evidence type="ECO:0000259" key="3">
    <source>
        <dbReference type="Pfam" id="PF20434"/>
    </source>
</evidence>
<evidence type="ECO:0000256" key="2">
    <source>
        <dbReference type="SAM" id="SignalP"/>
    </source>
</evidence>
<dbReference type="SUPFAM" id="SSF53474">
    <property type="entry name" value="alpha/beta-Hydrolases"/>
    <property type="match status" value="1"/>
</dbReference>
<dbReference type="PANTHER" id="PTHR48081">
    <property type="entry name" value="AB HYDROLASE SUPERFAMILY PROTEIN C4A8.06C"/>
    <property type="match status" value="1"/>
</dbReference>
<name>A0ABT4ATJ5_9ACTN</name>
<dbReference type="Pfam" id="PF20434">
    <property type="entry name" value="BD-FAE"/>
    <property type="match status" value="1"/>
</dbReference>
<reference evidence="4" key="1">
    <citation type="submission" date="2022-11" db="EMBL/GenBank/DDBJ databases">
        <authorList>
            <person name="Somphong A."/>
            <person name="Phongsopitanun W."/>
        </authorList>
    </citation>
    <scope>NUCLEOTIDE SEQUENCE</scope>
    <source>
        <strain evidence="4">Pm04-4</strain>
    </source>
</reference>
<keyword evidence="1 4" id="KW-0378">Hydrolase</keyword>
<gene>
    <name evidence="4" type="ORF">OWR29_03965</name>
</gene>
<dbReference type="GO" id="GO:0016787">
    <property type="term" value="F:hydrolase activity"/>
    <property type="evidence" value="ECO:0007669"/>
    <property type="project" value="UniProtKB-KW"/>
</dbReference>
<dbReference type="RefSeq" id="WP_267560972.1">
    <property type="nucleotide sequence ID" value="NZ_JAPNTZ010000001.1"/>
</dbReference>
<sequence>MRRFGLASVIGVAALLLLSAAPGHATTPGRTMEYAPGRLLDLYLPPPSARPAPVVIWSHGSGWMADNGRDGAEVVAAHFNRRGYAVAGLAVRSSSQARFPGQLDDLRAAIQFLKGQAGLDPDRIGIMGESSGGWLAAMGAVTGQVRAAVAFYPPTDFLRMDEFMLDGCAPFNRSLGLTGCHADPRSPESLLLGCPIEQCPDKVAEANPITYASSTSAPLLIIHGQRDILVPWQQGEMLFHAVRGTGGDATLVLLPHGEHGQWNDYLNGSEASWDYVLDFFDSRT</sequence>
<protein>
    <submittedName>
        <fullName evidence="4">Alpha/beta hydrolase</fullName>
    </submittedName>
</protein>
<dbReference type="PANTHER" id="PTHR48081:SF13">
    <property type="entry name" value="ALPHA_BETA HYDROLASE"/>
    <property type="match status" value="1"/>
</dbReference>
<dbReference type="Gene3D" id="3.40.50.1820">
    <property type="entry name" value="alpha/beta hydrolase"/>
    <property type="match status" value="1"/>
</dbReference>
<evidence type="ECO:0000313" key="5">
    <source>
        <dbReference type="Proteomes" id="UP001151002"/>
    </source>
</evidence>
<dbReference type="InterPro" id="IPR050300">
    <property type="entry name" value="GDXG_lipolytic_enzyme"/>
</dbReference>
<feature type="domain" description="BD-FAE-like" evidence="3">
    <location>
        <begin position="40"/>
        <end position="240"/>
    </location>
</feature>
<dbReference type="InterPro" id="IPR049492">
    <property type="entry name" value="BD-FAE-like_dom"/>
</dbReference>
<dbReference type="InterPro" id="IPR029058">
    <property type="entry name" value="AB_hydrolase_fold"/>
</dbReference>
<dbReference type="Proteomes" id="UP001151002">
    <property type="component" value="Unassembled WGS sequence"/>
</dbReference>
<keyword evidence="5" id="KW-1185">Reference proteome</keyword>